<keyword evidence="3" id="KW-0560">Oxidoreductase</keyword>
<evidence type="ECO:0000313" key="6">
    <source>
        <dbReference type="Proteomes" id="UP001498398"/>
    </source>
</evidence>
<keyword evidence="6" id="KW-1185">Reference proteome</keyword>
<keyword evidence="2" id="KW-0521">NADP</keyword>
<reference evidence="5 6" key="1">
    <citation type="submission" date="2024-01" db="EMBL/GenBank/DDBJ databases">
        <title>A draft genome for the cacao thread blight pathogen Marasmiellus scandens.</title>
        <authorList>
            <person name="Baruah I.K."/>
            <person name="Leung J."/>
            <person name="Bukari Y."/>
            <person name="Amoako-Attah I."/>
            <person name="Meinhardt L.W."/>
            <person name="Bailey B.A."/>
            <person name="Cohen S.P."/>
        </authorList>
    </citation>
    <scope>NUCLEOTIDE SEQUENCE [LARGE SCALE GENOMIC DNA]</scope>
    <source>
        <strain evidence="5 6">GH-19</strain>
    </source>
</reference>
<dbReference type="Gene3D" id="3.40.50.720">
    <property type="entry name" value="NAD(P)-binding Rossmann-like Domain"/>
    <property type="match status" value="1"/>
</dbReference>
<feature type="domain" description="NmrA-like" evidence="4">
    <location>
        <begin position="4"/>
        <end position="279"/>
    </location>
</feature>
<accession>A0ABR1JIG1</accession>
<dbReference type="EMBL" id="JBANRG010000016">
    <property type="protein sequence ID" value="KAK7459654.1"/>
    <property type="molecule type" value="Genomic_DNA"/>
</dbReference>
<comment type="caution">
    <text evidence="5">The sequence shown here is derived from an EMBL/GenBank/DDBJ whole genome shotgun (WGS) entry which is preliminary data.</text>
</comment>
<dbReference type="Gene3D" id="3.90.25.10">
    <property type="entry name" value="UDP-galactose 4-epimerase, domain 1"/>
    <property type="match status" value="1"/>
</dbReference>
<dbReference type="InterPro" id="IPR036291">
    <property type="entry name" value="NAD(P)-bd_dom_sf"/>
</dbReference>
<dbReference type="PANTHER" id="PTHR47706:SF4">
    <property type="entry name" value="NMRA-LIKE DOMAIN-CONTAINING PROTEIN"/>
    <property type="match status" value="1"/>
</dbReference>
<dbReference type="InterPro" id="IPR051609">
    <property type="entry name" value="NmrA/Isoflavone_reductase-like"/>
</dbReference>
<dbReference type="SUPFAM" id="SSF51735">
    <property type="entry name" value="NAD(P)-binding Rossmann-fold domains"/>
    <property type="match status" value="1"/>
</dbReference>
<comment type="similarity">
    <text evidence="1">Belongs to the NmrA-type oxidoreductase family. Isoflavone reductase subfamily.</text>
</comment>
<gene>
    <name evidence="5" type="ORF">VKT23_009636</name>
</gene>
<dbReference type="Proteomes" id="UP001498398">
    <property type="component" value="Unassembled WGS sequence"/>
</dbReference>
<evidence type="ECO:0000313" key="5">
    <source>
        <dbReference type="EMBL" id="KAK7459654.1"/>
    </source>
</evidence>
<dbReference type="Pfam" id="PF05368">
    <property type="entry name" value="NmrA"/>
    <property type="match status" value="1"/>
</dbReference>
<evidence type="ECO:0000256" key="2">
    <source>
        <dbReference type="ARBA" id="ARBA00022857"/>
    </source>
</evidence>
<protein>
    <recommendedName>
        <fullName evidence="4">NmrA-like domain-containing protein</fullName>
    </recommendedName>
</protein>
<sequence>MPRSQRIAVAGGTGGIGNHVVDGLLELQSRIPSSIITVIVLTRSIKGEPYIQSPSTNARAEIIPVDYTSISSIAQVLSAHQIDTIISTLVSEPSQFIAAQENLLQAALNVPSVHRFAPSEFAIDSEHTDIPLYKTMKRPILQSLRRAKAERSSSPTPFEFTKFNCGIFTNYFGYGSPKSKPGFSPHGHLKAFPYVVDISTGTADVPGDGNNKICYTTAEDVGRFVAEATQLEKWEEDSTMMGDLVTINEVIAMAERITGKTITPKYNTLEDLQARMDPNPTSWMGNFYLDAFVHVIKGEQPQTSATLNELTSVKPMSVEQFLQKWWGKDE</sequence>
<evidence type="ECO:0000256" key="3">
    <source>
        <dbReference type="ARBA" id="ARBA00023002"/>
    </source>
</evidence>
<dbReference type="PANTHER" id="PTHR47706">
    <property type="entry name" value="NMRA-LIKE FAMILY PROTEIN"/>
    <property type="match status" value="1"/>
</dbReference>
<dbReference type="InterPro" id="IPR008030">
    <property type="entry name" value="NmrA-like"/>
</dbReference>
<proteinExistence type="inferred from homology"/>
<evidence type="ECO:0000256" key="1">
    <source>
        <dbReference type="ARBA" id="ARBA00005725"/>
    </source>
</evidence>
<evidence type="ECO:0000259" key="4">
    <source>
        <dbReference type="Pfam" id="PF05368"/>
    </source>
</evidence>
<name>A0ABR1JIG1_9AGAR</name>
<organism evidence="5 6">
    <name type="scientific">Marasmiellus scandens</name>
    <dbReference type="NCBI Taxonomy" id="2682957"/>
    <lineage>
        <taxon>Eukaryota</taxon>
        <taxon>Fungi</taxon>
        <taxon>Dikarya</taxon>
        <taxon>Basidiomycota</taxon>
        <taxon>Agaricomycotina</taxon>
        <taxon>Agaricomycetes</taxon>
        <taxon>Agaricomycetidae</taxon>
        <taxon>Agaricales</taxon>
        <taxon>Marasmiineae</taxon>
        <taxon>Omphalotaceae</taxon>
        <taxon>Marasmiellus</taxon>
    </lineage>
</organism>